<gene>
    <name evidence="2" type="ORF">PITG_20870</name>
</gene>
<feature type="compositionally biased region" description="Polar residues" evidence="1">
    <location>
        <begin position="230"/>
        <end position="253"/>
    </location>
</feature>
<dbReference type="GeneID" id="9480143"/>
<reference evidence="3" key="1">
    <citation type="journal article" date="2009" name="Nature">
        <title>Genome sequence and analysis of the Irish potato famine pathogen Phytophthora infestans.</title>
        <authorList>
            <consortium name="The Broad Institute Genome Sequencing Platform"/>
            <person name="Haas B.J."/>
            <person name="Kamoun S."/>
            <person name="Zody M.C."/>
            <person name="Jiang R.H."/>
            <person name="Handsaker R.E."/>
            <person name="Cano L.M."/>
            <person name="Grabherr M."/>
            <person name="Kodira C.D."/>
            <person name="Raffaele S."/>
            <person name="Torto-Alalibo T."/>
            <person name="Bozkurt T.O."/>
            <person name="Ah-Fong A.M."/>
            <person name="Alvarado L."/>
            <person name="Anderson V.L."/>
            <person name="Armstrong M.R."/>
            <person name="Avrova A."/>
            <person name="Baxter L."/>
            <person name="Beynon J."/>
            <person name="Boevink P.C."/>
            <person name="Bollmann S.R."/>
            <person name="Bos J.I."/>
            <person name="Bulone V."/>
            <person name="Cai G."/>
            <person name="Cakir C."/>
            <person name="Carrington J.C."/>
            <person name="Chawner M."/>
            <person name="Conti L."/>
            <person name="Costanzo S."/>
            <person name="Ewan R."/>
            <person name="Fahlgren N."/>
            <person name="Fischbach M.A."/>
            <person name="Fugelstad J."/>
            <person name="Gilroy E.M."/>
            <person name="Gnerre S."/>
            <person name="Green P.J."/>
            <person name="Grenville-Briggs L.J."/>
            <person name="Griffith J."/>
            <person name="Grunwald N.J."/>
            <person name="Horn K."/>
            <person name="Horner N.R."/>
            <person name="Hu C.H."/>
            <person name="Huitema E."/>
            <person name="Jeong D.H."/>
            <person name="Jones A.M."/>
            <person name="Jones J.D."/>
            <person name="Jones R.W."/>
            <person name="Karlsson E.K."/>
            <person name="Kunjeti S.G."/>
            <person name="Lamour K."/>
            <person name="Liu Z."/>
            <person name="Ma L."/>
            <person name="Maclean D."/>
            <person name="Chibucos M.C."/>
            <person name="McDonald H."/>
            <person name="McWalters J."/>
            <person name="Meijer H.J."/>
            <person name="Morgan W."/>
            <person name="Morris P.F."/>
            <person name="Munro C.A."/>
            <person name="O'Neill K."/>
            <person name="Ospina-Giraldo M."/>
            <person name="Pinzon A."/>
            <person name="Pritchard L."/>
            <person name="Ramsahoye B."/>
            <person name="Ren Q."/>
            <person name="Restrepo S."/>
            <person name="Roy S."/>
            <person name="Sadanandom A."/>
            <person name="Savidor A."/>
            <person name="Schornack S."/>
            <person name="Schwartz D.C."/>
            <person name="Schumann U.D."/>
            <person name="Schwessinger B."/>
            <person name="Seyer L."/>
            <person name="Sharpe T."/>
            <person name="Silvar C."/>
            <person name="Song J."/>
            <person name="Studholme D.J."/>
            <person name="Sykes S."/>
            <person name="Thines M."/>
            <person name="van de Vondervoort P.J."/>
            <person name="Phuntumart V."/>
            <person name="Wawra S."/>
            <person name="Weide R."/>
            <person name="Win J."/>
            <person name="Young C."/>
            <person name="Zhou S."/>
            <person name="Fry W."/>
            <person name="Meyers B.C."/>
            <person name="van West P."/>
            <person name="Ristaino J."/>
            <person name="Govers F."/>
            <person name="Birch P.R."/>
            <person name="Whisson S.C."/>
            <person name="Judelson H.S."/>
            <person name="Nusbaum C."/>
        </authorList>
    </citation>
    <scope>NUCLEOTIDE SEQUENCE [LARGE SCALE GENOMIC DNA]</scope>
    <source>
        <strain evidence="3">T30-4</strain>
    </source>
</reference>
<feature type="region of interest" description="Disordered" evidence="1">
    <location>
        <begin position="135"/>
        <end position="257"/>
    </location>
</feature>
<dbReference type="HOGENOM" id="CLU_1006342_0_0_1"/>
<dbReference type="AlphaFoldDB" id="D0P2H5"/>
<evidence type="ECO:0000313" key="2">
    <source>
        <dbReference type="EMBL" id="EEY56268.1"/>
    </source>
</evidence>
<evidence type="ECO:0000313" key="3">
    <source>
        <dbReference type="Proteomes" id="UP000006643"/>
    </source>
</evidence>
<dbReference type="EMBL" id="DS028291">
    <property type="protein sequence ID" value="EEY56268.1"/>
    <property type="molecule type" value="Genomic_DNA"/>
</dbReference>
<sequence length="277" mass="30203">MASVIDEPDEDMSARTHRAYLERSKLLPHDEDLAAVQGLISKMRTLKQSAKLRGLKQENPDTASLAAFRLPQTSPFRRCPASNAPSAFAPASSLCGVFRHDAGALQRLSYQPTGVQYGPSFSDFGGYTNREWLAQDINNVDAEPTQNKAEEEESDEPDDRGEEDWSDSDDADDISRDEEVLTGESEPEEQEAPSEEQGHNAKAAKRARLDHRAGMAAAAQVSQDHRDSTRSTPAKTGSTKAQKLQFSSASKSSAPDIASSEIKFISLENLAGQLHLS</sequence>
<keyword evidence="3" id="KW-1185">Reference proteome</keyword>
<dbReference type="Proteomes" id="UP000006643">
    <property type="component" value="Unassembled WGS sequence"/>
</dbReference>
<organism evidence="2 3">
    <name type="scientific">Phytophthora infestans (strain T30-4)</name>
    <name type="common">Potato late blight agent</name>
    <dbReference type="NCBI Taxonomy" id="403677"/>
    <lineage>
        <taxon>Eukaryota</taxon>
        <taxon>Sar</taxon>
        <taxon>Stramenopiles</taxon>
        <taxon>Oomycota</taxon>
        <taxon>Peronosporomycetes</taxon>
        <taxon>Peronosporales</taxon>
        <taxon>Peronosporaceae</taxon>
        <taxon>Phytophthora</taxon>
    </lineage>
</organism>
<name>D0P2H5_PHYIT</name>
<dbReference type="InParanoid" id="D0P2H5"/>
<evidence type="ECO:0000256" key="1">
    <source>
        <dbReference type="SAM" id="MobiDB-lite"/>
    </source>
</evidence>
<protein>
    <submittedName>
        <fullName evidence="2">Uncharacterized protein</fullName>
    </submittedName>
</protein>
<dbReference type="OrthoDB" id="146856at2759"/>
<dbReference type="VEuPathDB" id="FungiDB:PITG_20870"/>
<proteinExistence type="predicted"/>
<feature type="compositionally biased region" description="Acidic residues" evidence="1">
    <location>
        <begin position="150"/>
        <end position="172"/>
    </location>
</feature>
<dbReference type="KEGG" id="pif:PITG_20870"/>
<dbReference type="RefSeq" id="XP_002895502.1">
    <property type="nucleotide sequence ID" value="XM_002895456.1"/>
</dbReference>
<accession>D0P2H5</accession>
<feature type="compositionally biased region" description="Acidic residues" evidence="1">
    <location>
        <begin position="185"/>
        <end position="194"/>
    </location>
</feature>